<dbReference type="GO" id="GO:0005634">
    <property type="term" value="C:nucleus"/>
    <property type="evidence" value="ECO:0007669"/>
    <property type="project" value="TreeGrafter"/>
</dbReference>
<feature type="region of interest" description="Disordered" evidence="8">
    <location>
        <begin position="1"/>
        <end position="104"/>
    </location>
</feature>
<evidence type="ECO:0000256" key="1">
    <source>
        <dbReference type="ARBA" id="ARBA00008867"/>
    </source>
</evidence>
<evidence type="ECO:0000256" key="2">
    <source>
        <dbReference type="ARBA" id="ARBA00022527"/>
    </source>
</evidence>
<reference evidence="10" key="2">
    <citation type="submission" date="2023-02" db="EMBL/GenBank/DDBJ databases">
        <authorList>
            <consortium name="DOE Joint Genome Institute"/>
            <person name="Mondo S.J."/>
            <person name="Chang Y."/>
            <person name="Wang Y."/>
            <person name="Ahrendt S."/>
            <person name="Andreopoulos W."/>
            <person name="Barry K."/>
            <person name="Beard J."/>
            <person name="Benny G.L."/>
            <person name="Blankenship S."/>
            <person name="Bonito G."/>
            <person name="Cuomo C."/>
            <person name="Desiro A."/>
            <person name="Gervers K.A."/>
            <person name="Hundley H."/>
            <person name="Kuo A."/>
            <person name="LaButti K."/>
            <person name="Lang B.F."/>
            <person name="Lipzen A."/>
            <person name="O'Donnell K."/>
            <person name="Pangilinan J."/>
            <person name="Reynolds N."/>
            <person name="Sandor L."/>
            <person name="Smith M.W."/>
            <person name="Tsang A."/>
            <person name="Grigoriev I.V."/>
            <person name="Stajich J.E."/>
            <person name="Spatafora J.W."/>
        </authorList>
    </citation>
    <scope>NUCLEOTIDE SEQUENCE</scope>
    <source>
        <strain evidence="10">RSA 2281</strain>
    </source>
</reference>
<dbReference type="PROSITE" id="PS50011">
    <property type="entry name" value="PROTEIN_KINASE_DOM"/>
    <property type="match status" value="1"/>
</dbReference>
<gene>
    <name evidence="10" type="ORF">BDA99DRAFT_506570</name>
</gene>
<dbReference type="GO" id="GO:0004674">
    <property type="term" value="F:protein serine/threonine kinase activity"/>
    <property type="evidence" value="ECO:0007669"/>
    <property type="project" value="UniProtKB-KW"/>
</dbReference>
<keyword evidence="11" id="KW-1185">Reference proteome</keyword>
<evidence type="ECO:0000313" key="11">
    <source>
        <dbReference type="Proteomes" id="UP001209540"/>
    </source>
</evidence>
<feature type="compositionally biased region" description="Basic and acidic residues" evidence="8">
    <location>
        <begin position="74"/>
        <end position="85"/>
    </location>
</feature>
<dbReference type="Gene3D" id="3.30.200.20">
    <property type="entry name" value="Phosphorylase Kinase, domain 1"/>
    <property type="match status" value="1"/>
</dbReference>
<dbReference type="PROSITE" id="PS00108">
    <property type="entry name" value="PROTEIN_KINASE_ST"/>
    <property type="match status" value="1"/>
</dbReference>
<sequence>MRRHFEKRDLTATTAESTLPNDNVALQQQQAQQPPPLPERRRSRRQTWSGVLGWRNKQKSRNTIATSTATATAHDTHGMTDDRNADNISSLHAPPQQQQNTTSIGTITATRTTSNTTTNSSITPVNPLSPPSTIYSVATTIHVQDRYSPQQNASAFHPPTPSELPDDITTPPGVILHENDPYLDDEVRMNRKIQPVVALTVLLRSTYLKRNPTFRYDSSRNPRRVLTKPGVGCKNNNYDNENSDLILYVNCVLGGTGGESKNAYVVREMLGSGTFGQVVKCLDTSTGRLVGVKVIKNKPAYLKQSMVEVDILKHLNKDWDPKGDHHILRLLDVFSYRHHLCLVFELLSVNLYELIKQNKFRGLSINLVRVLSAQIIDVLIILKEAGIIHCDLKPENILLKNLESPAIKVIDFGSACHKSNRLYTYIQSRFYRSPEVLLGIKYTNAIDMWSFGCIVAELFLGLPLFPGSSEYNQLSRIIDSLGLPPVYMTEQGRNSRRFFNRVEKEGRISYTFKNRYQFMDEENRNEKVGKKYFSTTNLEDLILTYPMPRKHMSEKDKTKEMKKRICLIDFLKHVLQIDPMRRMTPHEAKHHPFITGEYATFTSNSSQHQHTSSTTTPLEKQQKTTTKTTTSTTINPNNNKNNEPSTSSHDHHPPQQEQQIITTTAPTYQQEQDQKENDMRLMKREVDLSNCCICDIDKEAQLRQHKAEQHQEREFKKAAFHDNNTTSVPLSPVESNVKEAAVACISTATNIPQSNRGSRRSSVVGFGMSNNEEDVLRFRQKTSL</sequence>
<keyword evidence="4" id="KW-0808">Transferase</keyword>
<feature type="compositionally biased region" description="Low complexity" evidence="8">
    <location>
        <begin position="63"/>
        <end position="73"/>
    </location>
</feature>
<keyword evidence="3" id="KW-0597">Phosphoprotein</keyword>
<dbReference type="InterPro" id="IPR050494">
    <property type="entry name" value="Ser_Thr_dual-spec_kinase"/>
</dbReference>
<keyword evidence="2" id="KW-0723">Serine/threonine-protein kinase</keyword>
<evidence type="ECO:0000313" key="10">
    <source>
        <dbReference type="EMBL" id="KAI9266746.1"/>
    </source>
</evidence>
<dbReference type="InterPro" id="IPR008271">
    <property type="entry name" value="Ser/Thr_kinase_AS"/>
</dbReference>
<feature type="compositionally biased region" description="Polar residues" evidence="8">
    <location>
        <begin position="86"/>
        <end position="99"/>
    </location>
</feature>
<dbReference type="FunFam" id="1.10.510.10:FF:000380">
    <property type="entry name" value="Serine/threonine-protein kinase ppk15"/>
    <property type="match status" value="1"/>
</dbReference>
<evidence type="ECO:0000256" key="3">
    <source>
        <dbReference type="ARBA" id="ARBA00022553"/>
    </source>
</evidence>
<evidence type="ECO:0000256" key="4">
    <source>
        <dbReference type="ARBA" id="ARBA00022679"/>
    </source>
</evidence>
<proteinExistence type="inferred from homology"/>
<evidence type="ECO:0000259" key="9">
    <source>
        <dbReference type="PROSITE" id="PS50011"/>
    </source>
</evidence>
<dbReference type="Proteomes" id="UP001209540">
    <property type="component" value="Unassembled WGS sequence"/>
</dbReference>
<keyword evidence="7" id="KW-0067">ATP-binding</keyword>
<keyword evidence="6 10" id="KW-0418">Kinase</keyword>
<feature type="compositionally biased region" description="Polar residues" evidence="8">
    <location>
        <begin position="11"/>
        <end position="26"/>
    </location>
</feature>
<evidence type="ECO:0000256" key="7">
    <source>
        <dbReference type="ARBA" id="ARBA00022840"/>
    </source>
</evidence>
<feature type="region of interest" description="Disordered" evidence="8">
    <location>
        <begin position="602"/>
        <end position="657"/>
    </location>
</feature>
<dbReference type="GO" id="GO:0005524">
    <property type="term" value="F:ATP binding"/>
    <property type="evidence" value="ECO:0007669"/>
    <property type="project" value="UniProtKB-KW"/>
</dbReference>
<feature type="compositionally biased region" description="Basic and acidic residues" evidence="8">
    <location>
        <begin position="1"/>
        <end position="10"/>
    </location>
</feature>
<dbReference type="GO" id="GO:0005737">
    <property type="term" value="C:cytoplasm"/>
    <property type="evidence" value="ECO:0007669"/>
    <property type="project" value="TreeGrafter"/>
</dbReference>
<dbReference type="GO" id="GO:0004713">
    <property type="term" value="F:protein tyrosine kinase activity"/>
    <property type="evidence" value="ECO:0007669"/>
    <property type="project" value="TreeGrafter"/>
</dbReference>
<dbReference type="PANTHER" id="PTHR24058">
    <property type="entry name" value="DUAL SPECIFICITY PROTEIN KINASE"/>
    <property type="match status" value="1"/>
</dbReference>
<dbReference type="AlphaFoldDB" id="A0AAD5K2X4"/>
<accession>A0AAD5K2X4</accession>
<dbReference type="Pfam" id="PF00069">
    <property type="entry name" value="Pkinase"/>
    <property type="match status" value="1"/>
</dbReference>
<reference evidence="10" key="1">
    <citation type="journal article" date="2022" name="IScience">
        <title>Evolution of zygomycete secretomes and the origins of terrestrial fungal ecologies.</title>
        <authorList>
            <person name="Chang Y."/>
            <person name="Wang Y."/>
            <person name="Mondo S."/>
            <person name="Ahrendt S."/>
            <person name="Andreopoulos W."/>
            <person name="Barry K."/>
            <person name="Beard J."/>
            <person name="Benny G.L."/>
            <person name="Blankenship S."/>
            <person name="Bonito G."/>
            <person name="Cuomo C."/>
            <person name="Desiro A."/>
            <person name="Gervers K.A."/>
            <person name="Hundley H."/>
            <person name="Kuo A."/>
            <person name="LaButti K."/>
            <person name="Lang B.F."/>
            <person name="Lipzen A."/>
            <person name="O'Donnell K."/>
            <person name="Pangilinan J."/>
            <person name="Reynolds N."/>
            <person name="Sandor L."/>
            <person name="Smith M.E."/>
            <person name="Tsang A."/>
            <person name="Grigoriev I.V."/>
            <person name="Stajich J.E."/>
            <person name="Spatafora J.W."/>
        </authorList>
    </citation>
    <scope>NUCLEOTIDE SEQUENCE</scope>
    <source>
        <strain evidence="10">RSA 2281</strain>
    </source>
</reference>
<evidence type="ECO:0000256" key="8">
    <source>
        <dbReference type="SAM" id="MobiDB-lite"/>
    </source>
</evidence>
<feature type="domain" description="Protein kinase" evidence="9">
    <location>
        <begin position="264"/>
        <end position="594"/>
    </location>
</feature>
<dbReference type="InterPro" id="IPR011009">
    <property type="entry name" value="Kinase-like_dom_sf"/>
</dbReference>
<dbReference type="SUPFAM" id="SSF56112">
    <property type="entry name" value="Protein kinase-like (PK-like)"/>
    <property type="match status" value="1"/>
</dbReference>
<dbReference type="PANTHER" id="PTHR24058:SF17">
    <property type="entry name" value="HOMEODOMAIN INTERACTING PROTEIN KINASE, ISOFORM D"/>
    <property type="match status" value="1"/>
</dbReference>
<keyword evidence="5" id="KW-0547">Nucleotide-binding</keyword>
<comment type="similarity">
    <text evidence="1">Belongs to the protein kinase superfamily. CMGC Ser/Thr protein kinase family. MNB/DYRK subfamily.</text>
</comment>
<dbReference type="SMART" id="SM00220">
    <property type="entry name" value="S_TKc"/>
    <property type="match status" value="1"/>
</dbReference>
<dbReference type="Gene3D" id="1.10.510.10">
    <property type="entry name" value="Transferase(Phosphotransferase) domain 1"/>
    <property type="match status" value="1"/>
</dbReference>
<dbReference type="InterPro" id="IPR000719">
    <property type="entry name" value="Prot_kinase_dom"/>
</dbReference>
<organism evidence="10 11">
    <name type="scientific">Phascolomyces articulosus</name>
    <dbReference type="NCBI Taxonomy" id="60185"/>
    <lineage>
        <taxon>Eukaryota</taxon>
        <taxon>Fungi</taxon>
        <taxon>Fungi incertae sedis</taxon>
        <taxon>Mucoromycota</taxon>
        <taxon>Mucoromycotina</taxon>
        <taxon>Mucoromycetes</taxon>
        <taxon>Mucorales</taxon>
        <taxon>Lichtheimiaceae</taxon>
        <taxon>Phascolomyces</taxon>
    </lineage>
</organism>
<comment type="caution">
    <text evidence="10">The sequence shown here is derived from an EMBL/GenBank/DDBJ whole genome shotgun (WGS) entry which is preliminary data.</text>
</comment>
<evidence type="ECO:0000256" key="5">
    <source>
        <dbReference type="ARBA" id="ARBA00022741"/>
    </source>
</evidence>
<dbReference type="EMBL" id="JAIXMP010000010">
    <property type="protein sequence ID" value="KAI9266746.1"/>
    <property type="molecule type" value="Genomic_DNA"/>
</dbReference>
<evidence type="ECO:0000256" key="6">
    <source>
        <dbReference type="ARBA" id="ARBA00022777"/>
    </source>
</evidence>
<feature type="compositionally biased region" description="Low complexity" evidence="8">
    <location>
        <begin position="602"/>
        <end position="647"/>
    </location>
</feature>
<protein>
    <submittedName>
        <fullName evidence="10">Kinase-like domain-containing protein</fullName>
    </submittedName>
</protein>
<name>A0AAD5K2X4_9FUNG</name>